<dbReference type="PROSITE" id="PS51186">
    <property type="entry name" value="GNAT"/>
    <property type="match status" value="1"/>
</dbReference>
<dbReference type="OrthoDB" id="2737536at2"/>
<dbReference type="RefSeq" id="WP_066329829.1">
    <property type="nucleotide sequence ID" value="NZ_LWSG01000008.1"/>
</dbReference>
<organism evidence="2 3">
    <name type="scientific">Metabacillus litoralis</name>
    <dbReference type="NCBI Taxonomy" id="152268"/>
    <lineage>
        <taxon>Bacteria</taxon>
        <taxon>Bacillati</taxon>
        <taxon>Bacillota</taxon>
        <taxon>Bacilli</taxon>
        <taxon>Bacillales</taxon>
        <taxon>Bacillaceae</taxon>
        <taxon>Metabacillus</taxon>
    </lineage>
</organism>
<dbReference type="InterPro" id="IPR016181">
    <property type="entry name" value="Acyl_CoA_acyltransferase"/>
</dbReference>
<dbReference type="Proteomes" id="UP000078534">
    <property type="component" value="Unassembled WGS sequence"/>
</dbReference>
<accession>A0A179T1P3</accession>
<dbReference type="InterPro" id="IPR000182">
    <property type="entry name" value="GNAT_dom"/>
</dbReference>
<dbReference type="GO" id="GO:0016747">
    <property type="term" value="F:acyltransferase activity, transferring groups other than amino-acyl groups"/>
    <property type="evidence" value="ECO:0007669"/>
    <property type="project" value="InterPro"/>
</dbReference>
<evidence type="ECO:0000313" key="2">
    <source>
        <dbReference type="EMBL" id="OAS87631.1"/>
    </source>
</evidence>
<evidence type="ECO:0000313" key="3">
    <source>
        <dbReference type="Proteomes" id="UP000078534"/>
    </source>
</evidence>
<dbReference type="SUPFAM" id="SSF55729">
    <property type="entry name" value="Acyl-CoA N-acyltransferases (Nat)"/>
    <property type="match status" value="1"/>
</dbReference>
<dbReference type="CDD" id="cd04301">
    <property type="entry name" value="NAT_SF"/>
    <property type="match status" value="1"/>
</dbReference>
<gene>
    <name evidence="2" type="ORF">A6K24_19505</name>
</gene>
<dbReference type="AlphaFoldDB" id="A0A179T1P3"/>
<proteinExistence type="predicted"/>
<protein>
    <submittedName>
        <fullName evidence="2">GNAT family acetyltransferase</fullName>
    </submittedName>
</protein>
<dbReference type="Gene3D" id="3.40.630.30">
    <property type="match status" value="1"/>
</dbReference>
<keyword evidence="2" id="KW-0808">Transferase</keyword>
<dbReference type="Pfam" id="PF00583">
    <property type="entry name" value="Acetyltransf_1"/>
    <property type="match status" value="1"/>
</dbReference>
<evidence type="ECO:0000259" key="1">
    <source>
        <dbReference type="PROSITE" id="PS51186"/>
    </source>
</evidence>
<sequence>MIEKYIEALDIAYVSSFSTKIETSWGYLFYNKNQPNYYDANHAHISSYVGDYEKIIDEVISFYQAQQLIPRFYLSNYEGHTGFISALKQKGFGFEEFDCPVQLWKTKVDFVKDPNVTIEKVTSENKLDAINIECQIQELGGSIREKAFEEEFSQEAYTHYLLKYDGVPCSTACIFQYEQDARLESVATLEEYRGKGLIGQLIHHIQEEVEKKHVERFWVMPISERVEKVYKKSGFETIANLKTGHAFLGGKSIEEIRNS</sequence>
<dbReference type="EMBL" id="LWSG01000008">
    <property type="protein sequence ID" value="OAS87631.1"/>
    <property type="molecule type" value="Genomic_DNA"/>
</dbReference>
<reference evidence="3" key="1">
    <citation type="submission" date="2016-04" db="EMBL/GenBank/DDBJ databases">
        <authorList>
            <person name="Lyu Z."/>
            <person name="Lyu W."/>
        </authorList>
    </citation>
    <scope>NUCLEOTIDE SEQUENCE [LARGE SCALE GENOMIC DNA]</scope>
    <source>
        <strain evidence="3">C44</strain>
    </source>
</reference>
<dbReference type="STRING" id="152268.A6K24_19505"/>
<keyword evidence="3" id="KW-1185">Reference proteome</keyword>
<name>A0A179T1P3_9BACI</name>
<comment type="caution">
    <text evidence="2">The sequence shown here is derived from an EMBL/GenBank/DDBJ whole genome shotgun (WGS) entry which is preliminary data.</text>
</comment>
<feature type="domain" description="N-acetyltransferase" evidence="1">
    <location>
        <begin position="116"/>
        <end position="254"/>
    </location>
</feature>